<evidence type="ECO:0000256" key="3">
    <source>
        <dbReference type="ARBA" id="ARBA00013253"/>
    </source>
</evidence>
<dbReference type="CDD" id="cd00483">
    <property type="entry name" value="HPPK"/>
    <property type="match status" value="1"/>
</dbReference>
<dbReference type="UniPathway" id="UPA00077">
    <property type="reaction ID" value="UER00155"/>
</dbReference>
<dbReference type="GO" id="GO:0046654">
    <property type="term" value="P:tetrahydrofolate biosynthetic process"/>
    <property type="evidence" value="ECO:0007669"/>
    <property type="project" value="UniProtKB-UniPathway"/>
</dbReference>
<dbReference type="Pfam" id="PF01288">
    <property type="entry name" value="HPPK"/>
    <property type="match status" value="1"/>
</dbReference>
<dbReference type="InterPro" id="IPR035907">
    <property type="entry name" value="Hppk_sf"/>
</dbReference>
<protein>
    <recommendedName>
        <fullName evidence="4">2-amino-4-hydroxy-6-hydroxymethyldihydropteridine pyrophosphokinase</fullName>
        <ecNumber evidence="3">2.7.6.3</ecNumber>
    </recommendedName>
    <alternativeName>
        <fullName evidence="11">6-hydroxymethyl-7,8-dihydropterin pyrophosphokinase</fullName>
    </alternativeName>
    <alternativeName>
        <fullName evidence="12">7,8-dihydro-6-hydroxymethylpterin-pyrophosphokinase</fullName>
    </alternativeName>
</protein>
<keyword evidence="8" id="KW-0067">ATP-binding</keyword>
<keyword evidence="15" id="KW-1185">Reference proteome</keyword>
<comment type="similarity">
    <text evidence="2">Belongs to the HPPK family.</text>
</comment>
<dbReference type="Proteomes" id="UP000646365">
    <property type="component" value="Unassembled WGS sequence"/>
</dbReference>
<keyword evidence="9" id="KW-0289">Folate biosynthesis</keyword>
<dbReference type="PANTHER" id="PTHR43071">
    <property type="entry name" value="2-AMINO-4-HYDROXY-6-HYDROXYMETHYLDIHYDROPTERIDINE PYROPHOSPHOKINASE"/>
    <property type="match status" value="1"/>
</dbReference>
<evidence type="ECO:0000256" key="11">
    <source>
        <dbReference type="ARBA" id="ARBA00029766"/>
    </source>
</evidence>
<comment type="caution">
    <text evidence="14">The sequence shown here is derived from an EMBL/GenBank/DDBJ whole genome shotgun (WGS) entry which is preliminary data.</text>
</comment>
<reference evidence="14" key="1">
    <citation type="journal article" date="2014" name="Int. J. Syst. Evol. Microbiol.">
        <title>Complete genome sequence of Corynebacterium casei LMG S-19264T (=DSM 44701T), isolated from a smear-ripened cheese.</title>
        <authorList>
            <consortium name="US DOE Joint Genome Institute (JGI-PGF)"/>
            <person name="Walter F."/>
            <person name="Albersmeier A."/>
            <person name="Kalinowski J."/>
            <person name="Ruckert C."/>
        </authorList>
    </citation>
    <scope>NUCLEOTIDE SEQUENCE</scope>
    <source>
        <strain evidence="14">CGMCC 1.15725</strain>
    </source>
</reference>
<dbReference type="Gene3D" id="3.30.70.560">
    <property type="entry name" value="7,8-Dihydro-6-hydroxymethylpterin-pyrophosphokinase HPPK"/>
    <property type="match status" value="1"/>
</dbReference>
<evidence type="ECO:0000256" key="4">
    <source>
        <dbReference type="ARBA" id="ARBA00016218"/>
    </source>
</evidence>
<dbReference type="GO" id="GO:0005524">
    <property type="term" value="F:ATP binding"/>
    <property type="evidence" value="ECO:0007669"/>
    <property type="project" value="UniProtKB-KW"/>
</dbReference>
<keyword evidence="7" id="KW-0418">Kinase</keyword>
<proteinExistence type="inferred from homology"/>
<evidence type="ECO:0000256" key="10">
    <source>
        <dbReference type="ARBA" id="ARBA00029409"/>
    </source>
</evidence>
<dbReference type="InterPro" id="IPR000550">
    <property type="entry name" value="Hppk"/>
</dbReference>
<keyword evidence="6" id="KW-0547">Nucleotide-binding</keyword>
<evidence type="ECO:0000256" key="5">
    <source>
        <dbReference type="ARBA" id="ARBA00022679"/>
    </source>
</evidence>
<dbReference type="GO" id="GO:0046656">
    <property type="term" value="P:folic acid biosynthetic process"/>
    <property type="evidence" value="ECO:0007669"/>
    <property type="project" value="UniProtKB-KW"/>
</dbReference>
<reference evidence="14" key="2">
    <citation type="submission" date="2020-09" db="EMBL/GenBank/DDBJ databases">
        <authorList>
            <person name="Sun Q."/>
            <person name="Zhou Y."/>
        </authorList>
    </citation>
    <scope>NUCLEOTIDE SEQUENCE</scope>
    <source>
        <strain evidence="14">CGMCC 1.15725</strain>
    </source>
</reference>
<keyword evidence="5" id="KW-0808">Transferase</keyword>
<evidence type="ECO:0000259" key="13">
    <source>
        <dbReference type="Pfam" id="PF01288"/>
    </source>
</evidence>
<dbReference type="NCBIfam" id="TIGR01498">
    <property type="entry name" value="folK"/>
    <property type="match status" value="1"/>
</dbReference>
<evidence type="ECO:0000256" key="8">
    <source>
        <dbReference type="ARBA" id="ARBA00022840"/>
    </source>
</evidence>
<feature type="domain" description="7,8-dihydro-6-hydroxymethylpterin-pyrophosphokinase" evidence="13">
    <location>
        <begin position="4"/>
        <end position="139"/>
    </location>
</feature>
<dbReference type="EC" id="2.7.6.3" evidence="3"/>
<dbReference type="PANTHER" id="PTHR43071:SF1">
    <property type="entry name" value="2-AMINO-4-HYDROXY-6-HYDROXYMETHYLDIHYDROPTERIDINE PYROPHOSPHOKINASE"/>
    <property type="match status" value="1"/>
</dbReference>
<dbReference type="EMBL" id="BMJQ01000017">
    <property type="protein sequence ID" value="GGF41078.1"/>
    <property type="molecule type" value="Genomic_DNA"/>
</dbReference>
<dbReference type="GO" id="GO:0003848">
    <property type="term" value="F:2-amino-4-hydroxy-6-hydroxymethyldihydropteridine diphosphokinase activity"/>
    <property type="evidence" value="ECO:0007669"/>
    <property type="project" value="UniProtKB-EC"/>
</dbReference>
<dbReference type="SUPFAM" id="SSF55083">
    <property type="entry name" value="6-hydroxymethyl-7,8-dihydropterin pyrophosphokinase, HPPK"/>
    <property type="match status" value="1"/>
</dbReference>
<sequence>MILVALGANMPSPVHGSPRATLEAALKALNRSGLKVVARSAWYETAPVPISDQPWFVNGVVAVETALGPAPVLERLHRIEEAFGRVRDIVNGPRVLDLDLLAHGDIVSDGWPSGDWPVLPHPRLHERAFVLQPLADVAPEWRHPVDGRDIREMLAGIGPEQTTRRLP</sequence>
<dbReference type="GO" id="GO:0016301">
    <property type="term" value="F:kinase activity"/>
    <property type="evidence" value="ECO:0007669"/>
    <property type="project" value="UniProtKB-KW"/>
</dbReference>
<evidence type="ECO:0000313" key="15">
    <source>
        <dbReference type="Proteomes" id="UP000646365"/>
    </source>
</evidence>
<evidence type="ECO:0000256" key="1">
    <source>
        <dbReference type="ARBA" id="ARBA00005051"/>
    </source>
</evidence>
<organism evidence="14 15">
    <name type="scientific">Aliidongia dinghuensis</name>
    <dbReference type="NCBI Taxonomy" id="1867774"/>
    <lineage>
        <taxon>Bacteria</taxon>
        <taxon>Pseudomonadati</taxon>
        <taxon>Pseudomonadota</taxon>
        <taxon>Alphaproteobacteria</taxon>
        <taxon>Rhodospirillales</taxon>
        <taxon>Dongiaceae</taxon>
        <taxon>Aliidongia</taxon>
    </lineage>
</organism>
<dbReference type="AlphaFoldDB" id="A0A8J2YZM4"/>
<evidence type="ECO:0000256" key="7">
    <source>
        <dbReference type="ARBA" id="ARBA00022777"/>
    </source>
</evidence>
<evidence type="ECO:0000313" key="14">
    <source>
        <dbReference type="EMBL" id="GGF41078.1"/>
    </source>
</evidence>
<evidence type="ECO:0000256" key="2">
    <source>
        <dbReference type="ARBA" id="ARBA00005810"/>
    </source>
</evidence>
<gene>
    <name evidence="14" type="ORF">GCM10011611_54420</name>
</gene>
<accession>A0A8J2YZM4</accession>
<comment type="pathway">
    <text evidence="1">Cofactor biosynthesis; tetrahydrofolate biosynthesis; 2-amino-4-hydroxy-6-hydroxymethyl-7,8-dihydropteridine diphosphate from 7,8-dihydroneopterin triphosphate: step 4/4.</text>
</comment>
<evidence type="ECO:0000256" key="6">
    <source>
        <dbReference type="ARBA" id="ARBA00022741"/>
    </source>
</evidence>
<evidence type="ECO:0000256" key="12">
    <source>
        <dbReference type="ARBA" id="ARBA00033413"/>
    </source>
</evidence>
<comment type="function">
    <text evidence="10">Catalyzes the transfer of pyrophosphate from adenosine triphosphate (ATP) to 6-hydroxymethyl-7,8-dihydropterin, an enzymatic step in folate biosynthesis pathway.</text>
</comment>
<evidence type="ECO:0000256" key="9">
    <source>
        <dbReference type="ARBA" id="ARBA00022909"/>
    </source>
</evidence>
<name>A0A8J2YZM4_9PROT</name>